<dbReference type="PANTHER" id="PTHR41287:SF1">
    <property type="entry name" value="PROTEIN YMFN"/>
    <property type="match status" value="1"/>
</dbReference>
<proteinExistence type="predicted"/>
<dbReference type="Pfam" id="PF20441">
    <property type="entry name" value="TerL_nuclease"/>
    <property type="match status" value="1"/>
</dbReference>
<dbReference type="RefSeq" id="WP_260794150.1">
    <property type="nucleotide sequence ID" value="NZ_CP093313.1"/>
</dbReference>
<evidence type="ECO:0000313" key="3">
    <source>
        <dbReference type="EMBL" id="UWZ84643.1"/>
    </source>
</evidence>
<evidence type="ECO:0000259" key="1">
    <source>
        <dbReference type="Pfam" id="PF03354"/>
    </source>
</evidence>
<dbReference type="GO" id="GO:0004519">
    <property type="term" value="F:endonuclease activity"/>
    <property type="evidence" value="ECO:0007669"/>
    <property type="project" value="InterPro"/>
</dbReference>
<dbReference type="InterPro" id="IPR046461">
    <property type="entry name" value="TerL_ATPase"/>
</dbReference>
<name>A0A9J7BPG1_9BACT</name>
<dbReference type="PANTHER" id="PTHR41287">
    <property type="match status" value="1"/>
</dbReference>
<evidence type="ECO:0000313" key="4">
    <source>
        <dbReference type="Proteomes" id="UP001059380"/>
    </source>
</evidence>
<dbReference type="Proteomes" id="UP001059380">
    <property type="component" value="Chromosome"/>
</dbReference>
<dbReference type="KEGG" id="orp:MOP44_01610"/>
<dbReference type="EMBL" id="CP093313">
    <property type="protein sequence ID" value="UWZ84643.1"/>
    <property type="molecule type" value="Genomic_DNA"/>
</dbReference>
<feature type="domain" description="Terminase large subunit-like ATPase" evidence="1">
    <location>
        <begin position="80"/>
        <end position="251"/>
    </location>
</feature>
<evidence type="ECO:0000259" key="2">
    <source>
        <dbReference type="Pfam" id="PF20441"/>
    </source>
</evidence>
<dbReference type="InterPro" id="IPR046462">
    <property type="entry name" value="TerL_nuclease"/>
</dbReference>
<feature type="domain" description="Terminase large subunit-like endonuclease" evidence="2">
    <location>
        <begin position="260"/>
        <end position="546"/>
    </location>
</feature>
<dbReference type="AlphaFoldDB" id="A0A9J7BPG1"/>
<keyword evidence="4" id="KW-1185">Reference proteome</keyword>
<dbReference type="InterPro" id="IPR027417">
    <property type="entry name" value="P-loop_NTPase"/>
</dbReference>
<gene>
    <name evidence="3" type="ORF">MOP44_01610</name>
</gene>
<dbReference type="InterPro" id="IPR005021">
    <property type="entry name" value="Terminase_largesu-like"/>
</dbReference>
<protein>
    <submittedName>
        <fullName evidence="3">Terminase large subunit</fullName>
    </submittedName>
</protein>
<dbReference type="Gene3D" id="3.40.50.300">
    <property type="entry name" value="P-loop containing nucleotide triphosphate hydrolases"/>
    <property type="match status" value="1"/>
</dbReference>
<accession>A0A9J7BPG1</accession>
<organism evidence="3 4">
    <name type="scientific">Occallatibacter riparius</name>
    <dbReference type="NCBI Taxonomy" id="1002689"/>
    <lineage>
        <taxon>Bacteria</taxon>
        <taxon>Pseudomonadati</taxon>
        <taxon>Acidobacteriota</taxon>
        <taxon>Terriglobia</taxon>
        <taxon>Terriglobales</taxon>
        <taxon>Acidobacteriaceae</taxon>
        <taxon>Occallatibacter</taxon>
    </lineage>
</organism>
<reference evidence="3" key="1">
    <citation type="submission" date="2021-04" db="EMBL/GenBank/DDBJ databases">
        <title>Phylogenetic analysis of Acidobacteriaceae.</title>
        <authorList>
            <person name="Qiu L."/>
            <person name="Zhang Q."/>
        </authorList>
    </citation>
    <scope>NUCLEOTIDE SEQUENCE</scope>
    <source>
        <strain evidence="3">DSM 25168</strain>
    </source>
</reference>
<dbReference type="Pfam" id="PF03354">
    <property type="entry name" value="TerL_ATPase"/>
    <property type="match status" value="1"/>
</dbReference>
<sequence length="562" mass="63619">MARRTVAEKYIADVLAGRILTSQHVRRQIERHQRDLKDGAKRGLVFNREAAQDVIDFFPLFLEHYEGEWNGKPFELRPDQQAMLWILYGWKWADTGYRRFKYAYVEQGRGTGKSPLAAGLCIYEFFAFGEPGAQVYIAATDKATAKVVFNAAKQMVENSDYLRARITERGVNNMAIPETASFMEPVSSEDKNLLGRRPSFTVLDELHVHSSSGVWDVFDSASGKRPNSLMFAITNSGFNRETVCWKKREYVVKVLQGIIPDDTWFGWVCGLDEEDIKDPNGWKNEKNWIKACPALGVIIRIEQMRRMAEQAANDPSALNTFLRYQMCVWTSGHSNWMPMDKWDLCNDPIDPAALRGRKCIGGLDLSTTIDISAFVLLFPPAPDDPLWRVLPWFFLPKEAIEKRAKKDQVPYDVWERQGLFTLTEGDVIDYDFIRAKVNEVAGEYEIQEIAYDPYNAQQIVTQLTGDGFTMVPIRQGFLTLNAPTKRLMELVLTHLFAHGGNAVLRWMASNVIVSTDAAGSIKPDKSLIREKIDGIVAIITALARAIVAPEDDGYISPVVRSV</sequence>